<protein>
    <submittedName>
        <fullName evidence="1">Uncharacterized protein</fullName>
    </submittedName>
</protein>
<proteinExistence type="predicted"/>
<dbReference type="EMBL" id="QPFP01000216">
    <property type="protein sequence ID" value="TEB18920.1"/>
    <property type="molecule type" value="Genomic_DNA"/>
</dbReference>
<accession>A0A4Y7SB83</accession>
<evidence type="ECO:0000313" key="2">
    <source>
        <dbReference type="Proteomes" id="UP000298030"/>
    </source>
</evidence>
<dbReference type="Proteomes" id="UP000298030">
    <property type="component" value="Unassembled WGS sequence"/>
</dbReference>
<reference evidence="1 2" key="1">
    <citation type="journal article" date="2019" name="Nat. Ecol. Evol.">
        <title>Megaphylogeny resolves global patterns of mushroom evolution.</title>
        <authorList>
            <person name="Varga T."/>
            <person name="Krizsan K."/>
            <person name="Foldi C."/>
            <person name="Dima B."/>
            <person name="Sanchez-Garcia M."/>
            <person name="Sanchez-Ramirez S."/>
            <person name="Szollosi G.J."/>
            <person name="Szarkandi J.G."/>
            <person name="Papp V."/>
            <person name="Albert L."/>
            <person name="Andreopoulos W."/>
            <person name="Angelini C."/>
            <person name="Antonin V."/>
            <person name="Barry K.W."/>
            <person name="Bougher N.L."/>
            <person name="Buchanan P."/>
            <person name="Buyck B."/>
            <person name="Bense V."/>
            <person name="Catcheside P."/>
            <person name="Chovatia M."/>
            <person name="Cooper J."/>
            <person name="Damon W."/>
            <person name="Desjardin D."/>
            <person name="Finy P."/>
            <person name="Geml J."/>
            <person name="Haridas S."/>
            <person name="Hughes K."/>
            <person name="Justo A."/>
            <person name="Karasinski D."/>
            <person name="Kautmanova I."/>
            <person name="Kiss B."/>
            <person name="Kocsube S."/>
            <person name="Kotiranta H."/>
            <person name="LaButti K.M."/>
            <person name="Lechner B.E."/>
            <person name="Liimatainen K."/>
            <person name="Lipzen A."/>
            <person name="Lukacs Z."/>
            <person name="Mihaltcheva S."/>
            <person name="Morgado L.N."/>
            <person name="Niskanen T."/>
            <person name="Noordeloos M.E."/>
            <person name="Ohm R.A."/>
            <person name="Ortiz-Santana B."/>
            <person name="Ovrebo C."/>
            <person name="Racz N."/>
            <person name="Riley R."/>
            <person name="Savchenko A."/>
            <person name="Shiryaev A."/>
            <person name="Soop K."/>
            <person name="Spirin V."/>
            <person name="Szebenyi C."/>
            <person name="Tomsovsky M."/>
            <person name="Tulloss R.E."/>
            <person name="Uehling J."/>
            <person name="Grigoriev I.V."/>
            <person name="Vagvolgyi C."/>
            <person name="Papp T."/>
            <person name="Martin F.M."/>
            <person name="Miettinen O."/>
            <person name="Hibbett D.S."/>
            <person name="Nagy L.G."/>
        </authorList>
    </citation>
    <scope>NUCLEOTIDE SEQUENCE [LARGE SCALE GENOMIC DNA]</scope>
    <source>
        <strain evidence="1 2">FP101781</strain>
    </source>
</reference>
<evidence type="ECO:0000313" key="1">
    <source>
        <dbReference type="EMBL" id="TEB18920.1"/>
    </source>
</evidence>
<sequence>MIVDTPKAVRVPPLGVPDGDSYWKILYQCKLIKAQWQVDSQRAGDSVPDFLSRSPSRDARVDAWRSRIGPMGCRAEGSTVMVLPVEGVLVIEIGGRRHPSAKFHSLSGNFE</sequence>
<comment type="caution">
    <text evidence="1">The sequence shown here is derived from an EMBL/GenBank/DDBJ whole genome shotgun (WGS) entry which is preliminary data.</text>
</comment>
<gene>
    <name evidence="1" type="ORF">FA13DRAFT_1744958</name>
</gene>
<organism evidence="1 2">
    <name type="scientific">Coprinellus micaceus</name>
    <name type="common">Glistening ink-cap mushroom</name>
    <name type="synonym">Coprinus micaceus</name>
    <dbReference type="NCBI Taxonomy" id="71717"/>
    <lineage>
        <taxon>Eukaryota</taxon>
        <taxon>Fungi</taxon>
        <taxon>Dikarya</taxon>
        <taxon>Basidiomycota</taxon>
        <taxon>Agaricomycotina</taxon>
        <taxon>Agaricomycetes</taxon>
        <taxon>Agaricomycetidae</taxon>
        <taxon>Agaricales</taxon>
        <taxon>Agaricineae</taxon>
        <taxon>Psathyrellaceae</taxon>
        <taxon>Coprinellus</taxon>
    </lineage>
</organism>
<dbReference type="AlphaFoldDB" id="A0A4Y7SB83"/>
<keyword evidence="2" id="KW-1185">Reference proteome</keyword>
<name>A0A4Y7SB83_COPMI</name>